<keyword evidence="4" id="KW-1185">Reference proteome</keyword>
<evidence type="ECO:0000256" key="1">
    <source>
        <dbReference type="PROSITE-ProRule" id="PRU00339"/>
    </source>
</evidence>
<dbReference type="Gene3D" id="1.25.40.10">
    <property type="entry name" value="Tetratricopeptide repeat domain"/>
    <property type="match status" value="2"/>
</dbReference>
<dbReference type="Proteomes" id="UP000682739">
    <property type="component" value="Chromosome"/>
</dbReference>
<evidence type="ECO:0000256" key="2">
    <source>
        <dbReference type="SAM" id="SignalP"/>
    </source>
</evidence>
<keyword evidence="2" id="KW-0732">Signal</keyword>
<dbReference type="EMBL" id="CP072110">
    <property type="protein sequence ID" value="QTH64046.1"/>
    <property type="molecule type" value="Genomic_DNA"/>
</dbReference>
<evidence type="ECO:0008006" key="5">
    <source>
        <dbReference type="Google" id="ProtNLM"/>
    </source>
</evidence>
<evidence type="ECO:0000313" key="4">
    <source>
        <dbReference type="Proteomes" id="UP000682739"/>
    </source>
</evidence>
<feature type="signal peptide" evidence="2">
    <location>
        <begin position="1"/>
        <end position="21"/>
    </location>
</feature>
<dbReference type="InterPro" id="IPR011990">
    <property type="entry name" value="TPR-like_helical_dom_sf"/>
</dbReference>
<feature type="repeat" description="TPR" evidence="1">
    <location>
        <begin position="202"/>
        <end position="235"/>
    </location>
</feature>
<keyword evidence="1" id="KW-0802">TPR repeat</keyword>
<reference evidence="3" key="1">
    <citation type="submission" date="2021-03" db="EMBL/GenBank/DDBJ databases">
        <title>Description of Psychrosphaera ytuae sp. nov. isolated from deep sea sediment of South China Sea.</title>
        <authorList>
            <person name="Zhang J."/>
            <person name="Xu X.-D."/>
        </authorList>
    </citation>
    <scope>NUCLEOTIDE SEQUENCE</scope>
    <source>
        <strain evidence="3">MTZ26</strain>
    </source>
</reference>
<dbReference type="AlphaFoldDB" id="A0A975DCX1"/>
<dbReference type="PROSITE" id="PS51257">
    <property type="entry name" value="PROKAR_LIPOPROTEIN"/>
    <property type="match status" value="1"/>
</dbReference>
<proteinExistence type="predicted"/>
<dbReference type="RefSeq" id="WP_208832101.1">
    <property type="nucleotide sequence ID" value="NZ_CP072110.1"/>
</dbReference>
<protein>
    <recommendedName>
        <fullName evidence="5">Tetratricopeptide repeat protein</fullName>
    </recommendedName>
</protein>
<evidence type="ECO:0000313" key="3">
    <source>
        <dbReference type="EMBL" id="QTH64046.1"/>
    </source>
</evidence>
<dbReference type="InterPro" id="IPR019734">
    <property type="entry name" value="TPR_rpt"/>
</dbReference>
<dbReference type="Pfam" id="PF13181">
    <property type="entry name" value="TPR_8"/>
    <property type="match status" value="2"/>
</dbReference>
<organism evidence="3 4">
    <name type="scientific">Psychrosphaera ytuae</name>
    <dbReference type="NCBI Taxonomy" id="2820710"/>
    <lineage>
        <taxon>Bacteria</taxon>
        <taxon>Pseudomonadati</taxon>
        <taxon>Pseudomonadota</taxon>
        <taxon>Gammaproteobacteria</taxon>
        <taxon>Alteromonadales</taxon>
        <taxon>Pseudoalteromonadaceae</taxon>
        <taxon>Psychrosphaera</taxon>
    </lineage>
</organism>
<feature type="chain" id="PRO_5037570467" description="Tetratricopeptide repeat protein" evidence="2">
    <location>
        <begin position="22"/>
        <end position="384"/>
    </location>
</feature>
<accession>A0A975DCX1</accession>
<gene>
    <name evidence="3" type="ORF">J1N51_00695</name>
</gene>
<dbReference type="PROSITE" id="PS50005">
    <property type="entry name" value="TPR"/>
    <property type="match status" value="1"/>
</dbReference>
<dbReference type="SUPFAM" id="SSF48452">
    <property type="entry name" value="TPR-like"/>
    <property type="match status" value="1"/>
</dbReference>
<sequence>MTVFKSVILGCCLSVFLAGCASNVQTNARGEVLPPLPEWEVDGLSTRTISPNRIYKLTPKQEREFLTYFKDPAKQHIDDHQRLANFLTEYMESFSYSGTTKTASEAMASKTGDCVSLAILTSALARLAGVRYLHRKVIRAPIYTRSNDIIITAQHIRTVLFKSKENLSDNAIEPWTKYIYIDYYRADTDIPAEPITWAHFDSLFYSNLSATYLTENKLIEAYAYSRKALELAPDNPENINQHAVILKRLGYAQKALALYEYGFNYFPDSINLLSNYKVLLERQGNEAMLAKVDAKLLNIKDSNPYQWLQLGYDAYDREEYSRALQLFKRAEDKARYLDDVYLALAKASYSLGKRNDAKLYLEKALAAPVKANSEQLLAGKLASL</sequence>
<name>A0A975DCX1_9GAMM</name>
<dbReference type="KEGG" id="psym:J1N51_00695"/>
<dbReference type="SMART" id="SM00028">
    <property type="entry name" value="TPR"/>
    <property type="match status" value="3"/>
</dbReference>